<dbReference type="RefSeq" id="WP_096831829.1">
    <property type="nucleotide sequence ID" value="NZ_NXIB02000032.1"/>
</dbReference>
<dbReference type="OrthoDB" id="463560at2"/>
<dbReference type="Pfam" id="PF09876">
    <property type="entry name" value="DUF2103"/>
    <property type="match status" value="1"/>
</dbReference>
<protein>
    <submittedName>
        <fullName evidence="1">Metal-binding protein</fullName>
    </submittedName>
</protein>
<keyword evidence="2" id="KW-1185">Reference proteome</keyword>
<dbReference type="Proteomes" id="UP000226442">
    <property type="component" value="Unassembled WGS sequence"/>
</dbReference>
<accession>A0A2G4F3K1</accession>
<name>A0A2G4F3K1_9CYAN</name>
<evidence type="ECO:0000313" key="2">
    <source>
        <dbReference type="Proteomes" id="UP000226442"/>
    </source>
</evidence>
<evidence type="ECO:0000313" key="1">
    <source>
        <dbReference type="EMBL" id="PHX56057.1"/>
    </source>
</evidence>
<dbReference type="AlphaFoldDB" id="A0A2G4F3K1"/>
<proteinExistence type="predicted"/>
<dbReference type="InterPro" id="IPR018664">
    <property type="entry name" value="DUF2103_metal-binding"/>
</dbReference>
<sequence length="97" mass="10724">MNPQSKGRLVWNHSTHLDGLIPILERLTQKIGIHTVTPGVINKVKGHIPHMTLRVSVPIRGGFKIIARQGKTVQEVFILTTLGQGDLEEMIAKTLAK</sequence>
<reference evidence="1" key="1">
    <citation type="submission" date="2017-10" db="EMBL/GenBank/DDBJ databases">
        <title>Draft genome sequence of the planktic cyanobacteria Tychonema bourrellyi isolated from alpine lentic freshwater.</title>
        <authorList>
            <person name="Tett A."/>
            <person name="Armanini F."/>
            <person name="Asnicar F."/>
            <person name="Boscaini A."/>
            <person name="Pasolli E."/>
            <person name="Zolfo M."/>
            <person name="Donati C."/>
            <person name="Salmaso N."/>
            <person name="Segata N."/>
        </authorList>
    </citation>
    <scope>NUCLEOTIDE SEQUENCE</scope>
    <source>
        <strain evidence="1">FEM_GT703</strain>
    </source>
</reference>
<organism evidence="1 2">
    <name type="scientific">Tychonema bourrellyi FEM_GT703</name>
    <dbReference type="NCBI Taxonomy" id="2040638"/>
    <lineage>
        <taxon>Bacteria</taxon>
        <taxon>Bacillati</taxon>
        <taxon>Cyanobacteriota</taxon>
        <taxon>Cyanophyceae</taxon>
        <taxon>Oscillatoriophycideae</taxon>
        <taxon>Oscillatoriales</taxon>
        <taxon>Microcoleaceae</taxon>
        <taxon>Tychonema</taxon>
    </lineage>
</organism>
<comment type="caution">
    <text evidence="1">The sequence shown here is derived from an EMBL/GenBank/DDBJ whole genome shotgun (WGS) entry which is preliminary data.</text>
</comment>
<dbReference type="EMBL" id="NXIB02000032">
    <property type="protein sequence ID" value="PHX56057.1"/>
    <property type="molecule type" value="Genomic_DNA"/>
</dbReference>
<gene>
    <name evidence="1" type="ORF">CP500_007440</name>
</gene>